<proteinExistence type="predicted"/>
<feature type="non-terminal residue" evidence="4">
    <location>
        <position position="87"/>
    </location>
</feature>
<sequence length="87" mass="9644">MGDLSQESVKHLFFDGVTSPMRIDRSTERVAMLVVIGVAEMGHKLVLALQEGDKKSASTWRELFKDLKLWGLDSQKIMPGIMDGLPG</sequence>
<dbReference type="Pfam" id="PF00872">
    <property type="entry name" value="Transposase_mut"/>
    <property type="match status" value="1"/>
</dbReference>
<dbReference type="EMBL" id="BARS01031846">
    <property type="protein sequence ID" value="GAG22729.1"/>
    <property type="molecule type" value="Genomic_DNA"/>
</dbReference>
<evidence type="ECO:0000256" key="2">
    <source>
        <dbReference type="ARBA" id="ARBA00023125"/>
    </source>
</evidence>
<dbReference type="GO" id="GO:0003677">
    <property type="term" value="F:DNA binding"/>
    <property type="evidence" value="ECO:0007669"/>
    <property type="project" value="UniProtKB-KW"/>
</dbReference>
<evidence type="ECO:0000256" key="3">
    <source>
        <dbReference type="ARBA" id="ARBA00023172"/>
    </source>
</evidence>
<reference evidence="4" key="1">
    <citation type="journal article" date="2014" name="Front. Microbiol.">
        <title>High frequency of phylogenetically diverse reductive dehalogenase-homologous genes in deep subseafloor sedimentary metagenomes.</title>
        <authorList>
            <person name="Kawai M."/>
            <person name="Futagami T."/>
            <person name="Toyoda A."/>
            <person name="Takaki Y."/>
            <person name="Nishi S."/>
            <person name="Hori S."/>
            <person name="Arai W."/>
            <person name="Tsubouchi T."/>
            <person name="Morono Y."/>
            <person name="Uchiyama I."/>
            <person name="Ito T."/>
            <person name="Fujiyama A."/>
            <person name="Inagaki F."/>
            <person name="Takami H."/>
        </authorList>
    </citation>
    <scope>NUCLEOTIDE SEQUENCE</scope>
    <source>
        <strain evidence="4">Expedition CK06-06</strain>
    </source>
</reference>
<evidence type="ECO:0000256" key="1">
    <source>
        <dbReference type="ARBA" id="ARBA00022578"/>
    </source>
</evidence>
<dbReference type="GO" id="GO:0006313">
    <property type="term" value="P:DNA transposition"/>
    <property type="evidence" value="ECO:0007669"/>
    <property type="project" value="InterPro"/>
</dbReference>
<keyword evidence="1" id="KW-0815">Transposition</keyword>
<dbReference type="GO" id="GO:0004803">
    <property type="term" value="F:transposase activity"/>
    <property type="evidence" value="ECO:0007669"/>
    <property type="project" value="InterPro"/>
</dbReference>
<dbReference type="AlphaFoldDB" id="X0VWD1"/>
<comment type="caution">
    <text evidence="4">The sequence shown here is derived from an EMBL/GenBank/DDBJ whole genome shotgun (WGS) entry which is preliminary data.</text>
</comment>
<keyword evidence="3" id="KW-0233">DNA recombination</keyword>
<protein>
    <recommendedName>
        <fullName evidence="5">Mutator family transposase</fullName>
    </recommendedName>
</protein>
<organism evidence="4">
    <name type="scientific">marine sediment metagenome</name>
    <dbReference type="NCBI Taxonomy" id="412755"/>
    <lineage>
        <taxon>unclassified sequences</taxon>
        <taxon>metagenomes</taxon>
        <taxon>ecological metagenomes</taxon>
    </lineage>
</organism>
<dbReference type="InterPro" id="IPR001207">
    <property type="entry name" value="Transposase_mutator"/>
</dbReference>
<gene>
    <name evidence="4" type="ORF">S01H1_49492</name>
</gene>
<name>X0VWD1_9ZZZZ</name>
<keyword evidence="2" id="KW-0238">DNA-binding</keyword>
<evidence type="ECO:0000313" key="4">
    <source>
        <dbReference type="EMBL" id="GAG22729.1"/>
    </source>
</evidence>
<evidence type="ECO:0008006" key="5">
    <source>
        <dbReference type="Google" id="ProtNLM"/>
    </source>
</evidence>
<accession>X0VWD1</accession>